<accession>A0A9P6VEX3</accession>
<feature type="compositionally biased region" description="Basic and acidic residues" evidence="5">
    <location>
        <begin position="108"/>
        <end position="123"/>
    </location>
</feature>
<evidence type="ECO:0000256" key="3">
    <source>
        <dbReference type="ARBA" id="ARBA00022833"/>
    </source>
</evidence>
<name>A0A9P6VEX3_9HELO</name>
<evidence type="ECO:0000313" key="8">
    <source>
        <dbReference type="Proteomes" id="UP000785200"/>
    </source>
</evidence>
<evidence type="ECO:0000259" key="6">
    <source>
        <dbReference type="PROSITE" id="PS50865"/>
    </source>
</evidence>
<reference evidence="7" key="1">
    <citation type="submission" date="2019-07" db="EMBL/GenBank/DDBJ databases">
        <title>Hyphodiscus hymeniophilus genome sequencing and assembly.</title>
        <authorList>
            <person name="Kramer G."/>
            <person name="Nodwell J."/>
        </authorList>
    </citation>
    <scope>NUCLEOTIDE SEQUENCE</scope>
    <source>
        <strain evidence="7">ATCC 34498</strain>
    </source>
</reference>
<feature type="compositionally biased region" description="Low complexity" evidence="5">
    <location>
        <begin position="1"/>
        <end position="36"/>
    </location>
</feature>
<dbReference type="Pfam" id="PF01753">
    <property type="entry name" value="zf-MYND"/>
    <property type="match status" value="1"/>
</dbReference>
<sequence>MEQAASSSSISSPPSDGPNSSTPTIDASTSSSSKASQPEPKQCALCKSPAPPPNPNANDEEQAAEKGLKPCSKCHTALYCSRDCAKAAWKVHKKTCATDAQKYSLSVKEKPAVPRAPKKEGHRGGLQKWQFDT</sequence>
<dbReference type="Gene3D" id="6.10.140.2220">
    <property type="match status" value="1"/>
</dbReference>
<dbReference type="SUPFAM" id="SSF144232">
    <property type="entry name" value="HIT/MYND zinc finger-like"/>
    <property type="match status" value="1"/>
</dbReference>
<dbReference type="GO" id="GO:0008270">
    <property type="term" value="F:zinc ion binding"/>
    <property type="evidence" value="ECO:0007669"/>
    <property type="project" value="UniProtKB-KW"/>
</dbReference>
<keyword evidence="2 4" id="KW-0863">Zinc-finger</keyword>
<evidence type="ECO:0000256" key="4">
    <source>
        <dbReference type="PROSITE-ProRule" id="PRU00134"/>
    </source>
</evidence>
<dbReference type="EMBL" id="VNKQ01000015">
    <property type="protein sequence ID" value="KAG0646579.1"/>
    <property type="molecule type" value="Genomic_DNA"/>
</dbReference>
<comment type="caution">
    <text evidence="7">The sequence shown here is derived from an EMBL/GenBank/DDBJ whole genome shotgun (WGS) entry which is preliminary data.</text>
</comment>
<feature type="region of interest" description="Disordered" evidence="5">
    <location>
        <begin position="108"/>
        <end position="133"/>
    </location>
</feature>
<organism evidence="7 8">
    <name type="scientific">Hyphodiscus hymeniophilus</name>
    <dbReference type="NCBI Taxonomy" id="353542"/>
    <lineage>
        <taxon>Eukaryota</taxon>
        <taxon>Fungi</taxon>
        <taxon>Dikarya</taxon>
        <taxon>Ascomycota</taxon>
        <taxon>Pezizomycotina</taxon>
        <taxon>Leotiomycetes</taxon>
        <taxon>Helotiales</taxon>
        <taxon>Hyphodiscaceae</taxon>
        <taxon>Hyphodiscus</taxon>
    </lineage>
</organism>
<evidence type="ECO:0000256" key="2">
    <source>
        <dbReference type="ARBA" id="ARBA00022771"/>
    </source>
</evidence>
<dbReference type="Proteomes" id="UP000785200">
    <property type="component" value="Unassembled WGS sequence"/>
</dbReference>
<evidence type="ECO:0000256" key="5">
    <source>
        <dbReference type="SAM" id="MobiDB-lite"/>
    </source>
</evidence>
<gene>
    <name evidence="7" type="ORF">D0Z07_7636</name>
</gene>
<feature type="region of interest" description="Disordered" evidence="5">
    <location>
        <begin position="1"/>
        <end position="67"/>
    </location>
</feature>
<dbReference type="InterPro" id="IPR002893">
    <property type="entry name" value="Znf_MYND"/>
</dbReference>
<evidence type="ECO:0000256" key="1">
    <source>
        <dbReference type="ARBA" id="ARBA00022723"/>
    </source>
</evidence>
<dbReference type="OrthoDB" id="432970at2759"/>
<dbReference type="PROSITE" id="PS50865">
    <property type="entry name" value="ZF_MYND_2"/>
    <property type="match status" value="1"/>
</dbReference>
<keyword evidence="8" id="KW-1185">Reference proteome</keyword>
<dbReference type="AlphaFoldDB" id="A0A9P6VEX3"/>
<proteinExistence type="predicted"/>
<keyword evidence="3" id="KW-0862">Zinc</keyword>
<feature type="domain" description="MYND-type" evidence="6">
    <location>
        <begin position="43"/>
        <end position="96"/>
    </location>
</feature>
<evidence type="ECO:0000313" key="7">
    <source>
        <dbReference type="EMBL" id="KAG0646579.1"/>
    </source>
</evidence>
<keyword evidence="1" id="KW-0479">Metal-binding</keyword>
<protein>
    <submittedName>
        <fullName evidence="7">SET and MYND domain-containing</fullName>
    </submittedName>
</protein>